<dbReference type="PANTHER" id="PTHR30012:SF0">
    <property type="entry name" value="TYPE II SECRETION SYSTEM PROTEIN F-RELATED"/>
    <property type="match status" value="1"/>
</dbReference>
<dbReference type="EMBL" id="BMOK01000007">
    <property type="protein sequence ID" value="GGL55325.1"/>
    <property type="molecule type" value="Genomic_DNA"/>
</dbReference>
<evidence type="ECO:0000256" key="6">
    <source>
        <dbReference type="ARBA" id="ARBA00023136"/>
    </source>
</evidence>
<dbReference type="PRINTS" id="PR00812">
    <property type="entry name" value="BCTERIALGSPF"/>
</dbReference>
<gene>
    <name evidence="9" type="ORF">GCM10007968_19320</name>
</gene>
<dbReference type="GO" id="GO:0005886">
    <property type="term" value="C:plasma membrane"/>
    <property type="evidence" value="ECO:0007669"/>
    <property type="project" value="UniProtKB-SubCell"/>
</dbReference>
<protein>
    <submittedName>
        <fullName evidence="9">General secretion pathway protein GspF</fullName>
    </submittedName>
</protein>
<feature type="domain" description="Type II secretion system protein GspF" evidence="8">
    <location>
        <begin position="18"/>
        <end position="137"/>
    </location>
</feature>
<dbReference type="NCBIfam" id="NF041012">
    <property type="entry name" value="T4P_ComGB"/>
    <property type="match status" value="1"/>
</dbReference>
<feature type="transmembrane region" description="Helical" evidence="7">
    <location>
        <begin position="164"/>
        <end position="185"/>
    </location>
</feature>
<dbReference type="Pfam" id="PF00482">
    <property type="entry name" value="T2SSF"/>
    <property type="match status" value="2"/>
</dbReference>
<evidence type="ECO:0000256" key="3">
    <source>
        <dbReference type="ARBA" id="ARBA00022475"/>
    </source>
</evidence>
<organism evidence="9 10">
    <name type="scientific">Sporolactobacillus putidus</name>
    <dbReference type="NCBI Taxonomy" id="492735"/>
    <lineage>
        <taxon>Bacteria</taxon>
        <taxon>Bacillati</taxon>
        <taxon>Bacillota</taxon>
        <taxon>Bacilli</taxon>
        <taxon>Bacillales</taxon>
        <taxon>Sporolactobacillaceae</taxon>
        <taxon>Sporolactobacillus</taxon>
    </lineage>
</organism>
<evidence type="ECO:0000256" key="4">
    <source>
        <dbReference type="ARBA" id="ARBA00022692"/>
    </source>
</evidence>
<evidence type="ECO:0000256" key="1">
    <source>
        <dbReference type="ARBA" id="ARBA00004651"/>
    </source>
</evidence>
<name>A0A917W2H6_9BACL</name>
<evidence type="ECO:0000256" key="2">
    <source>
        <dbReference type="ARBA" id="ARBA00005745"/>
    </source>
</evidence>
<keyword evidence="6 7" id="KW-0472">Membrane</keyword>
<dbReference type="PANTHER" id="PTHR30012">
    <property type="entry name" value="GENERAL SECRETION PATHWAY PROTEIN"/>
    <property type="match status" value="1"/>
</dbReference>
<dbReference type="InterPro" id="IPR003004">
    <property type="entry name" value="GspF/PilC"/>
</dbReference>
<comment type="caution">
    <text evidence="9">The sequence shown here is derived from an EMBL/GenBank/DDBJ whole genome shotgun (WGS) entry which is preliminary data.</text>
</comment>
<keyword evidence="10" id="KW-1185">Reference proteome</keyword>
<dbReference type="AlphaFoldDB" id="A0A917W2H6"/>
<feature type="transmembrane region" description="Helical" evidence="7">
    <location>
        <begin position="113"/>
        <end position="136"/>
    </location>
</feature>
<dbReference type="Gene3D" id="1.20.81.30">
    <property type="entry name" value="Type II secretion system (T2SS), domain F"/>
    <property type="match status" value="2"/>
</dbReference>
<feature type="transmembrane region" description="Helical" evidence="7">
    <location>
        <begin position="319"/>
        <end position="342"/>
    </location>
</feature>
<comment type="subcellular location">
    <subcellularLocation>
        <location evidence="1">Cell membrane</location>
        <topology evidence="1">Multi-pass membrane protein</topology>
    </subcellularLocation>
</comment>
<keyword evidence="3" id="KW-1003">Cell membrane</keyword>
<evidence type="ECO:0000259" key="8">
    <source>
        <dbReference type="Pfam" id="PF00482"/>
    </source>
</evidence>
<accession>A0A917W2H6</accession>
<proteinExistence type="inferred from homology"/>
<comment type="similarity">
    <text evidence="2">Belongs to the GSP F family.</text>
</comment>
<dbReference type="Proteomes" id="UP000654670">
    <property type="component" value="Unassembled WGS sequence"/>
</dbReference>
<dbReference type="InterPro" id="IPR042094">
    <property type="entry name" value="T2SS_GspF_sf"/>
</dbReference>
<feature type="domain" description="Type II secretion system protein GspF" evidence="8">
    <location>
        <begin position="216"/>
        <end position="337"/>
    </location>
</feature>
<reference evidence="9" key="1">
    <citation type="journal article" date="2014" name="Int. J. Syst. Evol. Microbiol.">
        <title>Complete genome sequence of Corynebacterium casei LMG S-19264T (=DSM 44701T), isolated from a smear-ripened cheese.</title>
        <authorList>
            <consortium name="US DOE Joint Genome Institute (JGI-PGF)"/>
            <person name="Walter F."/>
            <person name="Albersmeier A."/>
            <person name="Kalinowski J."/>
            <person name="Ruckert C."/>
        </authorList>
    </citation>
    <scope>NUCLEOTIDE SEQUENCE</scope>
    <source>
        <strain evidence="9">JCM 15325</strain>
    </source>
</reference>
<evidence type="ECO:0000256" key="7">
    <source>
        <dbReference type="SAM" id="Phobius"/>
    </source>
</evidence>
<evidence type="ECO:0000256" key="5">
    <source>
        <dbReference type="ARBA" id="ARBA00022989"/>
    </source>
</evidence>
<dbReference type="InterPro" id="IPR047692">
    <property type="entry name" value="T4P_ComGB"/>
</dbReference>
<reference evidence="9" key="2">
    <citation type="submission" date="2020-09" db="EMBL/GenBank/DDBJ databases">
        <authorList>
            <person name="Sun Q."/>
            <person name="Ohkuma M."/>
        </authorList>
    </citation>
    <scope>NUCLEOTIDE SEQUENCE</scope>
    <source>
        <strain evidence="9">JCM 15325</strain>
    </source>
</reference>
<keyword evidence="4 7" id="KW-0812">Transmembrane</keyword>
<evidence type="ECO:0000313" key="9">
    <source>
        <dbReference type="EMBL" id="GGL55325.1"/>
    </source>
</evidence>
<evidence type="ECO:0000313" key="10">
    <source>
        <dbReference type="Proteomes" id="UP000654670"/>
    </source>
</evidence>
<keyword evidence="5 7" id="KW-1133">Transmembrane helix</keyword>
<dbReference type="InterPro" id="IPR018076">
    <property type="entry name" value="T2SS_GspF_dom"/>
</dbReference>
<sequence length="345" mass="39719">MSMAFRKGWTKKEQADLLIHLGQCLSDGYPLALAIKLLLFRQRTRVRRDLDSMTRKLEGGHSLFETLRDLNFPAEISSFIYFAEESGNLAKGLIESGEMMRRREQYRETLHRLLRYPILLLWIFGLMMFVIGHFLLPNFLKLYRSLSIDLPLITKIMLFSAGHFYYLLFVLPIVFLSGIAGALYIRRMTMDQKLKLVTRIPLVGSYTRLYLTHIFSFHFGSLLRSGLPIRQSVTALTQKGTTPFLKFEAQRLQKALLEGRHFEQVMSEPRYYMPELTTIIHQGQLNGMLGASLYRYSGLVMAKIDEKTRVLLSLCQPALLLFVGGLVLFLFASILLPIFHIVNGL</sequence>